<proteinExistence type="predicted"/>
<dbReference type="FunCoup" id="A0A402CTD3">
    <property type="interactions" value="27"/>
</dbReference>
<organism evidence="4 5">
    <name type="scientific">Capsulimonas corticalis</name>
    <dbReference type="NCBI Taxonomy" id="2219043"/>
    <lineage>
        <taxon>Bacteria</taxon>
        <taxon>Bacillati</taxon>
        <taxon>Armatimonadota</taxon>
        <taxon>Armatimonadia</taxon>
        <taxon>Capsulimonadales</taxon>
        <taxon>Capsulimonadaceae</taxon>
        <taxon>Capsulimonas</taxon>
    </lineage>
</organism>
<gene>
    <name evidence="4" type="ORF">CCAX7_28070</name>
</gene>
<dbReference type="OrthoDB" id="270177at2"/>
<dbReference type="PROSITE" id="PS50977">
    <property type="entry name" value="HTH_TETR_2"/>
    <property type="match status" value="1"/>
</dbReference>
<keyword evidence="2" id="KW-0238">DNA-binding</keyword>
<keyword evidence="1" id="KW-0805">Transcription regulation</keyword>
<keyword evidence="5" id="KW-1185">Reference proteome</keyword>
<dbReference type="InterPro" id="IPR036271">
    <property type="entry name" value="Tet_transcr_reg_TetR-rel_C_sf"/>
</dbReference>
<dbReference type="EMBL" id="AP025739">
    <property type="protein sequence ID" value="BDI30756.1"/>
    <property type="molecule type" value="Genomic_DNA"/>
</dbReference>
<evidence type="ECO:0000256" key="2">
    <source>
        <dbReference type="ARBA" id="ARBA00023125"/>
    </source>
</evidence>
<protein>
    <submittedName>
        <fullName evidence="4">TetR family transcriptional regulator</fullName>
    </submittedName>
</protein>
<dbReference type="PRINTS" id="PR00455">
    <property type="entry name" value="HTHTETR"/>
</dbReference>
<dbReference type="InterPro" id="IPR001647">
    <property type="entry name" value="HTH_TetR"/>
</dbReference>
<dbReference type="Pfam" id="PF00440">
    <property type="entry name" value="TetR_N"/>
    <property type="match status" value="1"/>
</dbReference>
<evidence type="ECO:0000256" key="1">
    <source>
        <dbReference type="ARBA" id="ARBA00023015"/>
    </source>
</evidence>
<dbReference type="KEGG" id="ccot:CCAX7_28070"/>
<dbReference type="GO" id="GO:0003677">
    <property type="term" value="F:DNA binding"/>
    <property type="evidence" value="ECO:0007669"/>
    <property type="project" value="UniProtKB-UniRule"/>
</dbReference>
<evidence type="ECO:0000313" key="4">
    <source>
        <dbReference type="EMBL" id="BDI30756.1"/>
    </source>
</evidence>
<sequence>MKNKTLGRPRTFDAGQVLDQAVQVFWTKGYDAASVDDLVLAMGMSKPSLYNAFGDKQALFMRCLERYGETVGARALGAMSNAEGARDAAHAYLAQAARNATGDDTPAGCLIACIAPVVDHAGVRAFLATAITAADEAIADRLAAGVASGELPADFPARQRARRITDLSMSIALRARVGATRAELLVAAAEGAELALGPC</sequence>
<evidence type="ECO:0000313" key="5">
    <source>
        <dbReference type="Proteomes" id="UP000287394"/>
    </source>
</evidence>
<dbReference type="PANTHER" id="PTHR47506">
    <property type="entry name" value="TRANSCRIPTIONAL REGULATORY PROTEIN"/>
    <property type="match status" value="1"/>
</dbReference>
<name>A0A402CTD3_9BACT</name>
<dbReference type="PANTHER" id="PTHR47506:SF1">
    <property type="entry name" value="HTH-TYPE TRANSCRIPTIONAL REGULATOR YJDC"/>
    <property type="match status" value="1"/>
</dbReference>
<dbReference type="Proteomes" id="UP000287394">
    <property type="component" value="Chromosome"/>
</dbReference>
<reference evidence="4 5" key="1">
    <citation type="journal article" date="2019" name="Int. J. Syst. Evol. Microbiol.">
        <title>Capsulimonas corticalis gen. nov., sp. nov., an aerobic capsulated bacterium, of a novel bacterial order, Capsulimonadales ord. nov., of the class Armatimonadia of the phylum Armatimonadetes.</title>
        <authorList>
            <person name="Li J."/>
            <person name="Kudo C."/>
            <person name="Tonouchi A."/>
        </authorList>
    </citation>
    <scope>NUCLEOTIDE SEQUENCE [LARGE SCALE GENOMIC DNA]</scope>
    <source>
        <strain evidence="4 5">AX-7</strain>
    </source>
</reference>
<evidence type="ECO:0000256" key="3">
    <source>
        <dbReference type="ARBA" id="ARBA00023163"/>
    </source>
</evidence>
<dbReference type="RefSeq" id="WP_119320648.1">
    <property type="nucleotide sequence ID" value="NZ_AP025739.1"/>
</dbReference>
<keyword evidence="3" id="KW-0804">Transcription</keyword>
<accession>A0A402CTD3</accession>
<dbReference type="SUPFAM" id="SSF48498">
    <property type="entry name" value="Tetracyclin repressor-like, C-terminal domain"/>
    <property type="match status" value="1"/>
</dbReference>
<dbReference type="Gene3D" id="1.10.10.60">
    <property type="entry name" value="Homeodomain-like"/>
    <property type="match status" value="1"/>
</dbReference>
<dbReference type="SUPFAM" id="SSF46689">
    <property type="entry name" value="Homeodomain-like"/>
    <property type="match status" value="1"/>
</dbReference>
<dbReference type="Gene3D" id="1.10.357.10">
    <property type="entry name" value="Tetracycline Repressor, domain 2"/>
    <property type="match status" value="1"/>
</dbReference>
<dbReference type="AlphaFoldDB" id="A0A402CTD3"/>
<dbReference type="InterPro" id="IPR009057">
    <property type="entry name" value="Homeodomain-like_sf"/>
</dbReference>